<proteinExistence type="predicted"/>
<dbReference type="AlphaFoldDB" id="A0A926E3F9"/>
<accession>A0A926E3F9</accession>
<sequence>MRILWIAFFLTLIILGTLAGLTIAAFNTQSAMTPMDAPASAQIAEDGSCYQFSFFGQHFTLPRFPVKEVEDVINRYPVLIPKSIVFFTYGADFLSDYLE</sequence>
<reference evidence="1" key="1">
    <citation type="submission" date="2020-08" db="EMBL/GenBank/DDBJ databases">
        <title>Genome public.</title>
        <authorList>
            <person name="Liu C."/>
            <person name="Sun Q."/>
        </authorList>
    </citation>
    <scope>NUCLEOTIDE SEQUENCE</scope>
    <source>
        <strain evidence="1">NSJ-33</strain>
    </source>
</reference>
<dbReference type="EMBL" id="JACRSV010000001">
    <property type="protein sequence ID" value="MBC8558506.1"/>
    <property type="molecule type" value="Genomic_DNA"/>
</dbReference>
<comment type="caution">
    <text evidence="1">The sequence shown here is derived from an EMBL/GenBank/DDBJ whole genome shotgun (WGS) entry which is preliminary data.</text>
</comment>
<name>A0A926E3F9_9FIRM</name>
<keyword evidence="2" id="KW-1185">Reference proteome</keyword>
<protein>
    <submittedName>
        <fullName evidence="1">Uncharacterized protein</fullName>
    </submittedName>
</protein>
<evidence type="ECO:0000313" key="2">
    <source>
        <dbReference type="Proteomes" id="UP000610760"/>
    </source>
</evidence>
<organism evidence="1 2">
    <name type="scientific">Fumia xinanensis</name>
    <dbReference type="NCBI Taxonomy" id="2763659"/>
    <lineage>
        <taxon>Bacteria</taxon>
        <taxon>Bacillati</taxon>
        <taxon>Bacillota</taxon>
        <taxon>Clostridia</taxon>
        <taxon>Eubacteriales</taxon>
        <taxon>Oscillospiraceae</taxon>
        <taxon>Fumia</taxon>
    </lineage>
</organism>
<evidence type="ECO:0000313" key="1">
    <source>
        <dbReference type="EMBL" id="MBC8558506.1"/>
    </source>
</evidence>
<dbReference type="RefSeq" id="WP_249293395.1">
    <property type="nucleotide sequence ID" value="NZ_JACRSV010000001.1"/>
</dbReference>
<dbReference type="Proteomes" id="UP000610760">
    <property type="component" value="Unassembled WGS sequence"/>
</dbReference>
<gene>
    <name evidence="1" type="ORF">H8710_00350</name>
</gene>